<evidence type="ECO:0000313" key="2">
    <source>
        <dbReference type="Proteomes" id="UP000698963"/>
    </source>
</evidence>
<dbReference type="RefSeq" id="WP_304123650.1">
    <property type="nucleotide sequence ID" value="NZ_DYZA01000227.1"/>
</dbReference>
<dbReference type="EMBL" id="DYZA01000227">
    <property type="protein sequence ID" value="HJD98151.1"/>
    <property type="molecule type" value="Genomic_DNA"/>
</dbReference>
<dbReference type="Proteomes" id="UP000698963">
    <property type="component" value="Unassembled WGS sequence"/>
</dbReference>
<accession>A0A921DSH6</accession>
<reference evidence="1" key="2">
    <citation type="submission" date="2021-09" db="EMBL/GenBank/DDBJ databases">
        <authorList>
            <person name="Gilroy R."/>
        </authorList>
    </citation>
    <scope>NUCLEOTIDE SEQUENCE</scope>
    <source>
        <strain evidence="1">ChiGjej2B2-19336</strain>
    </source>
</reference>
<protein>
    <submittedName>
        <fullName evidence="1">Yop proteins translocation protein K</fullName>
    </submittedName>
</protein>
<proteinExistence type="predicted"/>
<evidence type="ECO:0000313" key="1">
    <source>
        <dbReference type="EMBL" id="HJD98151.1"/>
    </source>
</evidence>
<organism evidence="1 2">
    <name type="scientific">Mailhella massiliensis</name>
    <dbReference type="NCBI Taxonomy" id="1903261"/>
    <lineage>
        <taxon>Bacteria</taxon>
        <taxon>Pseudomonadati</taxon>
        <taxon>Thermodesulfobacteriota</taxon>
        <taxon>Desulfovibrionia</taxon>
        <taxon>Desulfovibrionales</taxon>
        <taxon>Desulfovibrionaceae</taxon>
        <taxon>Mailhella</taxon>
    </lineage>
</organism>
<comment type="caution">
    <text evidence="1">The sequence shown here is derived from an EMBL/GenBank/DDBJ whole genome shotgun (WGS) entry which is preliminary data.</text>
</comment>
<gene>
    <name evidence="1" type="ORF">K8W16_10965</name>
</gene>
<dbReference type="AlphaFoldDB" id="A0A921DSH6"/>
<sequence>MDHRFLAETLALRPMLFLAMLEFNKSFSSAMPEELASLGNAAVRLWACASFRRAWPSSGDTAESYWNFAEESQRLALMDAATLEKLGLFLSAAAHAEELSRVISGRQVLELRRNLGTDIMNYALKRGRYQIGSLRPSLLPPPASGPLDARIRALAAAALFLLRADWPESLQRLSAPRFPAVNEGAFLPELTREQRTALWFTMKKLLLREVAPQWAPCFD</sequence>
<name>A0A921DSH6_9BACT</name>
<reference evidence="1" key="1">
    <citation type="journal article" date="2021" name="PeerJ">
        <title>Extensive microbial diversity within the chicken gut microbiome revealed by metagenomics and culture.</title>
        <authorList>
            <person name="Gilroy R."/>
            <person name="Ravi A."/>
            <person name="Getino M."/>
            <person name="Pursley I."/>
            <person name="Horton D.L."/>
            <person name="Alikhan N.F."/>
            <person name="Baker D."/>
            <person name="Gharbi K."/>
            <person name="Hall N."/>
            <person name="Watson M."/>
            <person name="Adriaenssens E.M."/>
            <person name="Foster-Nyarko E."/>
            <person name="Jarju S."/>
            <person name="Secka A."/>
            <person name="Antonio M."/>
            <person name="Oren A."/>
            <person name="Chaudhuri R.R."/>
            <person name="La Ragione R."/>
            <person name="Hildebrand F."/>
            <person name="Pallen M.J."/>
        </authorList>
    </citation>
    <scope>NUCLEOTIDE SEQUENCE</scope>
    <source>
        <strain evidence="1">ChiGjej2B2-19336</strain>
    </source>
</reference>